<dbReference type="Gene3D" id="1.10.357.10">
    <property type="entry name" value="Tetracycline Repressor, domain 2"/>
    <property type="match status" value="1"/>
</dbReference>
<dbReference type="InterPro" id="IPR050109">
    <property type="entry name" value="HTH-type_TetR-like_transc_reg"/>
</dbReference>
<dbReference type="Pfam" id="PF17932">
    <property type="entry name" value="TetR_C_24"/>
    <property type="match status" value="1"/>
</dbReference>
<dbReference type="InterPro" id="IPR041490">
    <property type="entry name" value="KstR2_TetR_C"/>
</dbReference>
<dbReference type="GO" id="GO:0003700">
    <property type="term" value="F:DNA-binding transcription factor activity"/>
    <property type="evidence" value="ECO:0007669"/>
    <property type="project" value="TreeGrafter"/>
</dbReference>
<evidence type="ECO:0000259" key="6">
    <source>
        <dbReference type="PROSITE" id="PS50977"/>
    </source>
</evidence>
<evidence type="ECO:0000256" key="3">
    <source>
        <dbReference type="ARBA" id="ARBA00023125"/>
    </source>
</evidence>
<evidence type="ECO:0000256" key="5">
    <source>
        <dbReference type="PROSITE-ProRule" id="PRU00335"/>
    </source>
</evidence>
<dbReference type="InterPro" id="IPR009057">
    <property type="entry name" value="Homeodomain-like_sf"/>
</dbReference>
<dbReference type="RefSeq" id="WP_123591312.1">
    <property type="nucleotide sequence ID" value="NZ_AYKF01000087.1"/>
</dbReference>
<name>A0A423PS66_9GAMM</name>
<dbReference type="InterPro" id="IPR001647">
    <property type="entry name" value="HTH_TetR"/>
</dbReference>
<feature type="DNA-binding region" description="H-T-H motif" evidence="5">
    <location>
        <begin position="30"/>
        <end position="49"/>
    </location>
</feature>
<dbReference type="InterPro" id="IPR036271">
    <property type="entry name" value="Tet_transcr_reg_TetR-rel_C_sf"/>
</dbReference>
<keyword evidence="1" id="KW-0678">Repressor</keyword>
<feature type="domain" description="HTH tetR-type" evidence="6">
    <location>
        <begin position="7"/>
        <end position="67"/>
    </location>
</feature>
<proteinExistence type="predicted"/>
<evidence type="ECO:0000313" key="7">
    <source>
        <dbReference type="EMBL" id="ROO28424.1"/>
    </source>
</evidence>
<dbReference type="GO" id="GO:0000976">
    <property type="term" value="F:transcription cis-regulatory region binding"/>
    <property type="evidence" value="ECO:0007669"/>
    <property type="project" value="TreeGrafter"/>
</dbReference>
<keyword evidence="3 5" id="KW-0238">DNA-binding</keyword>
<dbReference type="PANTHER" id="PTHR30055">
    <property type="entry name" value="HTH-TYPE TRANSCRIPTIONAL REGULATOR RUTR"/>
    <property type="match status" value="1"/>
</dbReference>
<reference evidence="7 8" key="1">
    <citation type="submission" date="2013-10" db="EMBL/GenBank/DDBJ databases">
        <title>Salinisphaera halophila YIM 95161 Genome Sequencing.</title>
        <authorList>
            <person name="Lai Q."/>
            <person name="Li C."/>
            <person name="Shao Z."/>
        </authorList>
    </citation>
    <scope>NUCLEOTIDE SEQUENCE [LARGE SCALE GENOMIC DNA]</scope>
    <source>
        <strain evidence="7 8">YIM 95161</strain>
    </source>
</reference>
<dbReference type="OrthoDB" id="4541465at2"/>
<keyword evidence="2" id="KW-0805">Transcription regulation</keyword>
<keyword evidence="4" id="KW-0804">Transcription</keyword>
<evidence type="ECO:0000256" key="2">
    <source>
        <dbReference type="ARBA" id="ARBA00023015"/>
    </source>
</evidence>
<evidence type="ECO:0000256" key="1">
    <source>
        <dbReference type="ARBA" id="ARBA00022491"/>
    </source>
</evidence>
<comment type="caution">
    <text evidence="7">The sequence shown here is derived from an EMBL/GenBank/DDBJ whole genome shotgun (WGS) entry which is preliminary data.</text>
</comment>
<gene>
    <name evidence="7" type="ORF">SAHL_10215</name>
</gene>
<dbReference type="AlphaFoldDB" id="A0A423PS66"/>
<dbReference type="Gene3D" id="1.10.10.60">
    <property type="entry name" value="Homeodomain-like"/>
    <property type="match status" value="1"/>
</dbReference>
<dbReference type="SUPFAM" id="SSF48498">
    <property type="entry name" value="Tetracyclin repressor-like, C-terminal domain"/>
    <property type="match status" value="1"/>
</dbReference>
<sequence>MNTAAGRDNRAHLLAVAARLFAQQGYHATGMADLERATGLGRSSLYHYFRNKEELLFEITTRYLRALVVEGRALLDAPMAPETRLRRFSRVVMRSVADDRDELTVCFREMHAVTGDNRRTLLALHRDYERVWARILSAGAAADVFRNVDTLTVKAVLGMHHYGYLWLRPDGAQTPEAIADAFCDMLLDGLRGWDEPSNPSSPAAG</sequence>
<protein>
    <submittedName>
        <fullName evidence="7">TetR family transcriptional regulator</fullName>
    </submittedName>
</protein>
<evidence type="ECO:0000313" key="8">
    <source>
        <dbReference type="Proteomes" id="UP000285123"/>
    </source>
</evidence>
<dbReference type="PRINTS" id="PR00455">
    <property type="entry name" value="HTHTETR"/>
</dbReference>
<dbReference type="SUPFAM" id="SSF46689">
    <property type="entry name" value="Homeodomain-like"/>
    <property type="match status" value="1"/>
</dbReference>
<dbReference type="EMBL" id="AYKF01000087">
    <property type="protein sequence ID" value="ROO28424.1"/>
    <property type="molecule type" value="Genomic_DNA"/>
</dbReference>
<dbReference type="PANTHER" id="PTHR30055:SF175">
    <property type="entry name" value="HTH-TYPE TRANSCRIPTIONAL REPRESSOR KSTR2"/>
    <property type="match status" value="1"/>
</dbReference>
<dbReference type="Proteomes" id="UP000285123">
    <property type="component" value="Unassembled WGS sequence"/>
</dbReference>
<evidence type="ECO:0000256" key="4">
    <source>
        <dbReference type="ARBA" id="ARBA00023163"/>
    </source>
</evidence>
<dbReference type="Pfam" id="PF00440">
    <property type="entry name" value="TetR_N"/>
    <property type="match status" value="1"/>
</dbReference>
<organism evidence="7 8">
    <name type="scientific">Salinisphaera orenii YIM 95161</name>
    <dbReference type="NCBI Taxonomy" id="1051139"/>
    <lineage>
        <taxon>Bacteria</taxon>
        <taxon>Pseudomonadati</taxon>
        <taxon>Pseudomonadota</taxon>
        <taxon>Gammaproteobacteria</taxon>
        <taxon>Salinisphaerales</taxon>
        <taxon>Salinisphaeraceae</taxon>
        <taxon>Salinisphaera</taxon>
    </lineage>
</organism>
<accession>A0A423PS66</accession>
<dbReference type="PROSITE" id="PS50977">
    <property type="entry name" value="HTH_TETR_2"/>
    <property type="match status" value="1"/>
</dbReference>